<evidence type="ECO:0000313" key="2">
    <source>
        <dbReference type="EMBL" id="PTB80244.1"/>
    </source>
</evidence>
<keyword evidence="1" id="KW-0812">Transmembrane</keyword>
<gene>
    <name evidence="2" type="ORF">M440DRAFT_188231</name>
</gene>
<organism evidence="2 3">
    <name type="scientific">Trichoderma longibrachiatum ATCC 18648</name>
    <dbReference type="NCBI Taxonomy" id="983965"/>
    <lineage>
        <taxon>Eukaryota</taxon>
        <taxon>Fungi</taxon>
        <taxon>Dikarya</taxon>
        <taxon>Ascomycota</taxon>
        <taxon>Pezizomycotina</taxon>
        <taxon>Sordariomycetes</taxon>
        <taxon>Hypocreomycetidae</taxon>
        <taxon>Hypocreales</taxon>
        <taxon>Hypocreaceae</taxon>
        <taxon>Trichoderma</taxon>
    </lineage>
</organism>
<dbReference type="AlphaFoldDB" id="A0A2T4CFC2"/>
<proteinExistence type="predicted"/>
<protein>
    <submittedName>
        <fullName evidence="2">Uncharacterized protein</fullName>
    </submittedName>
</protein>
<evidence type="ECO:0000313" key="3">
    <source>
        <dbReference type="Proteomes" id="UP000240760"/>
    </source>
</evidence>
<name>A0A2T4CFC2_TRILO</name>
<reference evidence="2 3" key="1">
    <citation type="submission" date="2016-07" db="EMBL/GenBank/DDBJ databases">
        <title>Multiple horizontal gene transfer events from other fungi enriched the ability of initially mycotrophic Trichoderma (Ascomycota) to feed on dead plant biomass.</title>
        <authorList>
            <consortium name="DOE Joint Genome Institute"/>
            <person name="Aerts A."/>
            <person name="Atanasova L."/>
            <person name="Chenthamara K."/>
            <person name="Zhang J."/>
            <person name="Grujic M."/>
            <person name="Henrissat B."/>
            <person name="Kuo A."/>
            <person name="Salamov A."/>
            <person name="Lipzen A."/>
            <person name="Labutti K."/>
            <person name="Barry K."/>
            <person name="Miao Y."/>
            <person name="Rahimi M.J."/>
            <person name="Shen Q."/>
            <person name="Grigoriev I.V."/>
            <person name="Kubicek C.P."/>
            <person name="Druzhinina I.S."/>
        </authorList>
    </citation>
    <scope>NUCLEOTIDE SEQUENCE [LARGE SCALE GENOMIC DNA]</scope>
    <source>
        <strain evidence="2 3">ATCC 18648</strain>
    </source>
</reference>
<keyword evidence="1" id="KW-1133">Transmembrane helix</keyword>
<feature type="transmembrane region" description="Helical" evidence="1">
    <location>
        <begin position="137"/>
        <end position="157"/>
    </location>
</feature>
<dbReference type="EMBL" id="KZ679127">
    <property type="protein sequence ID" value="PTB80244.1"/>
    <property type="molecule type" value="Genomic_DNA"/>
</dbReference>
<keyword evidence="1" id="KW-0472">Membrane</keyword>
<sequence>MPPCGELSNAISTKNRGKRLSRFSLADTACDETSALRDNGSLVEVFAFVCAIMSSAEDNGKGHSTAEPTTINMRRTRTFWVRREGKKRRVNNAARPPDTQGISNERDNLPFLEDGALRVHRSYTKYFVRLPASYNTWYTYTFMYYLHCVHYIVLAIFPVHSQRLLVATSIGQ</sequence>
<keyword evidence="3" id="KW-1185">Reference proteome</keyword>
<evidence type="ECO:0000256" key="1">
    <source>
        <dbReference type="SAM" id="Phobius"/>
    </source>
</evidence>
<accession>A0A2T4CFC2</accession>
<dbReference type="Proteomes" id="UP000240760">
    <property type="component" value="Unassembled WGS sequence"/>
</dbReference>